<feature type="region of interest" description="Disordered" evidence="1">
    <location>
        <begin position="349"/>
        <end position="368"/>
    </location>
</feature>
<dbReference type="GeneID" id="25267505"/>
<dbReference type="InterPro" id="IPR045107">
    <property type="entry name" value="SAC3/GANP/THP3"/>
</dbReference>
<dbReference type="STRING" id="1037660.A0A066WLZ7"/>
<dbReference type="HOGENOM" id="CLU_252997_0_0_1"/>
<dbReference type="GO" id="GO:0006406">
    <property type="term" value="P:mRNA export from nucleus"/>
    <property type="evidence" value="ECO:0007669"/>
    <property type="project" value="TreeGrafter"/>
</dbReference>
<dbReference type="InParanoid" id="A0A066WLZ7"/>
<feature type="compositionally biased region" description="Polar residues" evidence="1">
    <location>
        <begin position="15"/>
        <end position="28"/>
    </location>
</feature>
<feature type="compositionally biased region" description="Polar residues" evidence="1">
    <location>
        <begin position="698"/>
        <end position="720"/>
    </location>
</feature>
<protein>
    <recommendedName>
        <fullName evidence="2">SAC3/GANP/THP3 conserved domain-containing protein</fullName>
    </recommendedName>
</protein>
<dbReference type="InterPro" id="IPR005062">
    <property type="entry name" value="SAC3/GANP/THP3_conserved"/>
</dbReference>
<feature type="compositionally biased region" description="Basic and acidic residues" evidence="1">
    <location>
        <begin position="350"/>
        <end position="362"/>
    </location>
</feature>
<sequence>MSGFSAFSAFPAPKENTNAAGVSSSEPNGQGAARGASNVTAQRETAFSAFGQPPTDHAFGGAHLAAGNAFFNAPSTSAGSALGSSTFGASSPIAVSSPISSSMPGSRTQSPLLKPQDTITWRDIKSTPGTPPFGPAKGLPHAGSLGGSFAAANDVRLQRFSSAATDGKDDAVTLFHAMRKQREGLRTQYIAAGILPDPTKAQELESAQKFLGTCPDMCPQFERVEREMQKELDALEVYPGTAKCNPEIAVKIYRRPAAGREVPLPEDVRPPEVLKTTLDYLFHDLLPSGPFDPTFNQVQAFVWNRTRAIRQDFIVQNERGRLAIECHERIARYHILTLHFRGGLVGSDGTMRDTTENTDGTRSENMWSEQQELEQLRKTLRSLIEFYDDKRVAEGDMEAPASQNEGEFRAYNLLLHLRDPETLREVESLPEGVFMHPFVQSSLRLRRYAQKSNNIVRRGQPRNEEATLNWFSRFFREIRSKDVGYLQACLAENAFSEVRVGAFKALARCFRKQFKPLPTSWVVDALGFDDAQQAIDVARQYGLLVELDAVGEESSTIAIHQEAQLSEDKPVRTPFSMKIVEAKREERSFQDIVDGFAAGAVAPAKAPVPLVRATTPALKPSVATSLPSSTAPKSPSSLLSGRFTLAPSALTSKATPFTSTFGVGSFSATPTISAAPALPLAPPAASSAIPALTPSSSQQAIASTEKPSSAKGLQTLSDTASPFMPRQPTAPFANPAPSAAILAQAGGNPVQSPLQVLTTHPFTAGSPQNTKKGAPVIISRPEPIGQIVISHPSAGVSEPPFTIPQPKLKRSASDISAASQRFRVSMADKIYARLLDEVAVSAGESMAMRVARREKLARLEASREVKFEAAGGLLAERLFDTTARTMSRAAALDASGKAFISARTLERVWSIWLRRYEEAREWKRIRHRSTLLQHQVQNKHQKATVNKHRIYEEREEGADERIATAFAERHRLCGTLWRRGTFTMILYDHFQSLFEIYSDLWPPRMHIIASFAGDPGHETQACSTWLRRVLSEDCFTFSDGKQTFLLHDGSPAAGESSTDPQHRVAPVPLVIFECASSAHSSWASEKARLHALGQKVGLHNRHTILRPKILLLRWPSHAPHMPEQVATELQPELSAWSGFLVVSLQTQDPQTMLESALALLLSSLSWTGAAIRGLTGILTHFSEPWLRAISASSTCLGQLLDSRGVQASAAASQIWRIICALGNLLMRYIVSAAESDGGLGDAIQIVVPEASDLPNRSTQSEARLDLHHLITRTIAKTQITFQLDLRRLQLELDNLQDTLTDAHIAAVLRQLFEAGLSGLESGDSYSQNLSDSDLLAQASSFSRICDQAVQEIKDVAASGLRPPAINGTAGIKRPAPDATRTNSIHMKKARPDMGGVTQVAIASSNPAISRLKAAMAASKQLA</sequence>
<evidence type="ECO:0000259" key="2">
    <source>
        <dbReference type="Pfam" id="PF03399"/>
    </source>
</evidence>
<feature type="region of interest" description="Disordered" evidence="1">
    <location>
        <begin position="683"/>
        <end position="734"/>
    </location>
</feature>
<accession>A0A066WLZ7</accession>
<dbReference type="OrthoDB" id="264795at2759"/>
<evidence type="ECO:0000256" key="1">
    <source>
        <dbReference type="SAM" id="MobiDB-lite"/>
    </source>
</evidence>
<dbReference type="Proteomes" id="UP000027361">
    <property type="component" value="Unassembled WGS sequence"/>
</dbReference>
<organism evidence="3 4">
    <name type="scientific">Tilletiaria anomala (strain ATCC 24038 / CBS 436.72 / UBC 951)</name>
    <dbReference type="NCBI Taxonomy" id="1037660"/>
    <lineage>
        <taxon>Eukaryota</taxon>
        <taxon>Fungi</taxon>
        <taxon>Dikarya</taxon>
        <taxon>Basidiomycota</taxon>
        <taxon>Ustilaginomycotina</taxon>
        <taxon>Exobasidiomycetes</taxon>
        <taxon>Georgefischeriales</taxon>
        <taxon>Tilletiariaceae</taxon>
        <taxon>Tilletiaria</taxon>
    </lineage>
</organism>
<dbReference type="RefSeq" id="XP_013244811.1">
    <property type="nucleotide sequence ID" value="XM_013389357.1"/>
</dbReference>
<gene>
    <name evidence="3" type="ORF">K437DRAFT_46275</name>
</gene>
<feature type="region of interest" description="Disordered" evidence="1">
    <location>
        <begin position="1"/>
        <end position="54"/>
    </location>
</feature>
<dbReference type="GO" id="GO:0005737">
    <property type="term" value="C:cytoplasm"/>
    <property type="evidence" value="ECO:0007669"/>
    <property type="project" value="TreeGrafter"/>
</dbReference>
<dbReference type="PANTHER" id="PTHR12436">
    <property type="entry name" value="80 KDA MCM3-ASSOCIATED PROTEIN"/>
    <property type="match status" value="1"/>
</dbReference>
<dbReference type="PANTHER" id="PTHR12436:SF3">
    <property type="entry name" value="GERMINAL-CENTER ASSOCIATED NUCLEAR PROTEIN"/>
    <property type="match status" value="1"/>
</dbReference>
<keyword evidence="4" id="KW-1185">Reference proteome</keyword>
<proteinExistence type="predicted"/>
<evidence type="ECO:0000313" key="4">
    <source>
        <dbReference type="Proteomes" id="UP000027361"/>
    </source>
</evidence>
<evidence type="ECO:0000313" key="3">
    <source>
        <dbReference type="EMBL" id="KDN52024.1"/>
    </source>
</evidence>
<dbReference type="GO" id="GO:0070390">
    <property type="term" value="C:transcription export complex 2"/>
    <property type="evidence" value="ECO:0007669"/>
    <property type="project" value="TreeGrafter"/>
</dbReference>
<feature type="domain" description="SAC3/GANP/THP3 conserved" evidence="2">
    <location>
        <begin position="217"/>
        <end position="545"/>
    </location>
</feature>
<dbReference type="EMBL" id="JMSN01000015">
    <property type="protein sequence ID" value="KDN52024.1"/>
    <property type="molecule type" value="Genomic_DNA"/>
</dbReference>
<dbReference type="Pfam" id="PF03399">
    <property type="entry name" value="SAC3_GANP"/>
    <property type="match status" value="1"/>
</dbReference>
<comment type="caution">
    <text evidence="3">The sequence shown here is derived from an EMBL/GenBank/DDBJ whole genome shotgun (WGS) entry which is preliminary data.</text>
</comment>
<dbReference type="Gene3D" id="1.25.40.990">
    <property type="match status" value="1"/>
</dbReference>
<name>A0A066WLZ7_TILAU</name>
<feature type="compositionally biased region" description="Low complexity" evidence="1">
    <location>
        <begin position="683"/>
        <end position="697"/>
    </location>
</feature>
<reference evidence="3 4" key="1">
    <citation type="submission" date="2014-05" db="EMBL/GenBank/DDBJ databases">
        <title>Draft genome sequence of a rare smut relative, Tilletiaria anomala UBC 951.</title>
        <authorList>
            <consortium name="DOE Joint Genome Institute"/>
            <person name="Toome M."/>
            <person name="Kuo A."/>
            <person name="Henrissat B."/>
            <person name="Lipzen A."/>
            <person name="Tritt A."/>
            <person name="Yoshinaga Y."/>
            <person name="Zane M."/>
            <person name="Barry K."/>
            <person name="Grigoriev I.V."/>
            <person name="Spatafora J.W."/>
            <person name="Aimea M.C."/>
        </authorList>
    </citation>
    <scope>NUCLEOTIDE SEQUENCE [LARGE SCALE GENOMIC DNA]</scope>
    <source>
        <strain evidence="3 4">UBC 951</strain>
    </source>
</reference>